<protein>
    <submittedName>
        <fullName evidence="2">Class III signal peptide-containing protein</fullName>
    </submittedName>
</protein>
<dbReference type="EMBL" id="JAFGDB010000105">
    <property type="protein sequence ID" value="MBN2067988.1"/>
    <property type="molecule type" value="Genomic_DNA"/>
</dbReference>
<evidence type="ECO:0000256" key="1">
    <source>
        <dbReference type="SAM" id="Phobius"/>
    </source>
</evidence>
<name>A0A938YPN5_9ARCH</name>
<evidence type="ECO:0000313" key="2">
    <source>
        <dbReference type="EMBL" id="MBN2067988.1"/>
    </source>
</evidence>
<dbReference type="Pfam" id="PF04021">
    <property type="entry name" value="Class_IIIsignal"/>
    <property type="match status" value="1"/>
</dbReference>
<sequence>MNGKGQGALEYLLLIGGAVLVAAIVIALITGTASGQKDPRAMAKCALHADCQSCLADGENECKVVLDDTTETLFGDGSTEICDATTGDVPATIDDPSNPGTAIAVPGDFKYCTTTKTI</sequence>
<keyword evidence="1" id="KW-0812">Transmembrane</keyword>
<accession>A0A938YPN5</accession>
<keyword evidence="1" id="KW-1133">Transmembrane helix</keyword>
<comment type="caution">
    <text evidence="2">The sequence shown here is derived from an EMBL/GenBank/DDBJ whole genome shotgun (WGS) entry which is preliminary data.</text>
</comment>
<keyword evidence="1" id="KW-0472">Membrane</keyword>
<feature type="transmembrane region" description="Helical" evidence="1">
    <location>
        <begin position="12"/>
        <end position="34"/>
    </location>
</feature>
<reference evidence="2" key="1">
    <citation type="submission" date="2021-01" db="EMBL/GenBank/DDBJ databases">
        <title>Active Sulfur Cycling in an Early Earth Analoge.</title>
        <authorList>
            <person name="Hahn C.R."/>
            <person name="Youssef N.H."/>
            <person name="Elshahed M."/>
        </authorList>
    </citation>
    <scope>NUCLEOTIDE SEQUENCE</scope>
    <source>
        <strain evidence="2">Zod_Metabat.1151</strain>
    </source>
</reference>
<evidence type="ECO:0000313" key="3">
    <source>
        <dbReference type="Proteomes" id="UP000809243"/>
    </source>
</evidence>
<organism evidence="2 3">
    <name type="scientific">Candidatus Iainarchaeum sp</name>
    <dbReference type="NCBI Taxonomy" id="3101447"/>
    <lineage>
        <taxon>Archaea</taxon>
        <taxon>Candidatus Iainarchaeota</taxon>
        <taxon>Candidatus Iainarchaeia</taxon>
        <taxon>Candidatus Iainarchaeales</taxon>
        <taxon>Candidatus Iainarchaeaceae</taxon>
        <taxon>Candidatus Iainarchaeum</taxon>
    </lineage>
</organism>
<dbReference type="Proteomes" id="UP000809243">
    <property type="component" value="Unassembled WGS sequence"/>
</dbReference>
<dbReference type="InterPro" id="IPR007166">
    <property type="entry name" value="Class3_signal_pept_motif"/>
</dbReference>
<proteinExistence type="predicted"/>
<gene>
    <name evidence="2" type="ORF">JW744_05970</name>
</gene>
<dbReference type="AlphaFoldDB" id="A0A938YPN5"/>